<dbReference type="Proteomes" id="UP000578531">
    <property type="component" value="Unassembled WGS sequence"/>
</dbReference>
<evidence type="ECO:0008006" key="3">
    <source>
        <dbReference type="Google" id="ProtNLM"/>
    </source>
</evidence>
<dbReference type="OrthoDB" id="2328924at2759"/>
<dbReference type="PANTHER" id="PTHR40128">
    <property type="entry name" value="EXPRESSED PROTEIN"/>
    <property type="match status" value="1"/>
</dbReference>
<dbReference type="AlphaFoldDB" id="A0A8H6L4S7"/>
<evidence type="ECO:0000313" key="2">
    <source>
        <dbReference type="Proteomes" id="UP000578531"/>
    </source>
</evidence>
<accession>A0A8H6L4S7</accession>
<dbReference type="EMBL" id="JACCJC010000024">
    <property type="protein sequence ID" value="KAF6235474.1"/>
    <property type="molecule type" value="Genomic_DNA"/>
</dbReference>
<dbReference type="Pfam" id="PF05721">
    <property type="entry name" value="PhyH"/>
    <property type="match status" value="1"/>
</dbReference>
<organism evidence="1 2">
    <name type="scientific">Letharia columbiana</name>
    <dbReference type="NCBI Taxonomy" id="112416"/>
    <lineage>
        <taxon>Eukaryota</taxon>
        <taxon>Fungi</taxon>
        <taxon>Dikarya</taxon>
        <taxon>Ascomycota</taxon>
        <taxon>Pezizomycotina</taxon>
        <taxon>Lecanoromycetes</taxon>
        <taxon>OSLEUM clade</taxon>
        <taxon>Lecanoromycetidae</taxon>
        <taxon>Lecanorales</taxon>
        <taxon>Lecanorineae</taxon>
        <taxon>Parmeliaceae</taxon>
        <taxon>Letharia</taxon>
    </lineage>
</organism>
<gene>
    <name evidence="1" type="ORF">HO173_006157</name>
</gene>
<proteinExistence type="predicted"/>
<dbReference type="Gene3D" id="2.60.120.620">
    <property type="entry name" value="q2cbj1_9rhob like domain"/>
    <property type="match status" value="1"/>
</dbReference>
<dbReference type="SUPFAM" id="SSF51197">
    <property type="entry name" value="Clavaminate synthase-like"/>
    <property type="match status" value="1"/>
</dbReference>
<dbReference type="RefSeq" id="XP_037164842.1">
    <property type="nucleotide sequence ID" value="XM_037308068.1"/>
</dbReference>
<name>A0A8H6L4S7_9LECA</name>
<dbReference type="GeneID" id="59287818"/>
<protein>
    <recommendedName>
        <fullName evidence="3">Phytanoyl-CoA dioxygenase</fullName>
    </recommendedName>
</protein>
<keyword evidence="2" id="KW-1185">Reference proteome</keyword>
<evidence type="ECO:0000313" key="1">
    <source>
        <dbReference type="EMBL" id="KAF6235474.1"/>
    </source>
</evidence>
<comment type="caution">
    <text evidence="1">The sequence shown here is derived from an EMBL/GenBank/DDBJ whole genome shotgun (WGS) entry which is preliminary data.</text>
</comment>
<reference evidence="1 2" key="1">
    <citation type="journal article" date="2020" name="Genomics">
        <title>Complete, high-quality genomes from long-read metagenomic sequencing of two wolf lichen thalli reveals enigmatic genome architecture.</title>
        <authorList>
            <person name="McKenzie S.K."/>
            <person name="Walston R.F."/>
            <person name="Allen J.L."/>
        </authorList>
    </citation>
    <scope>NUCLEOTIDE SEQUENCE [LARGE SCALE GENOMIC DNA]</scope>
    <source>
        <strain evidence="1">WasteWater2</strain>
    </source>
</reference>
<sequence length="327" mass="36780">MASCDVQTLLHDSIIHPPKLPTLRSNQGSHVEAASTGWMQSITTDTPWEQMNARYERDGYLWVKNLIPREDVLDMREHYFQQLSPTGILLPSSSPRDGIFDPANDPLAHQGLGGAPDPATLALLDTAHATPAYRRFLTHPALRAFVRHLMRWRAEVLVDRAMLRHNCPGSRSTGVHYDKLFLRAGDAEFLTAWVPIGDCRPTGGGLMYLEGSGELGEEMEAEFGRDAEGLSPGERVDAFNRLMMEDGFLSHDAEEFGRVRAGGKLRWLVGDYEAGDVVFHKPYMIHAATKNEDELGRIRLASDLRFYEEGAALDQRWMKVWRHDDGL</sequence>
<dbReference type="PANTHER" id="PTHR40128:SF1">
    <property type="entry name" value="PHYTANOYL-COA HYDROXYLASE"/>
    <property type="match status" value="1"/>
</dbReference>
<dbReference type="InterPro" id="IPR008775">
    <property type="entry name" value="Phytyl_CoA_dOase-like"/>
</dbReference>